<protein>
    <submittedName>
        <fullName evidence="1">Uncharacterized protein</fullName>
    </submittedName>
</protein>
<gene>
    <name evidence="1" type="ORF">SAMN02745110_02276</name>
</gene>
<dbReference type="AlphaFoldDB" id="A0A1T4Q5L2"/>
<sequence>MENKQEILTAICETLRLTRNAGTGNALKEIRYVKDDYGEYAIPIFENGNGEPDEYCPHGYYAVNITGDSGTAIFKDITDQFIRKVW</sequence>
<keyword evidence="2" id="KW-1185">Reference proteome</keyword>
<dbReference type="Proteomes" id="UP000189857">
    <property type="component" value="Unassembled WGS sequence"/>
</dbReference>
<proteinExistence type="predicted"/>
<accession>A0A1T4Q5L2</accession>
<dbReference type="EMBL" id="FUXA01000016">
    <property type="protein sequence ID" value="SJZ99075.1"/>
    <property type="molecule type" value="Genomic_DNA"/>
</dbReference>
<dbReference type="RefSeq" id="WP_078788068.1">
    <property type="nucleotide sequence ID" value="NZ_FMTO01000014.1"/>
</dbReference>
<organism evidence="1 2">
    <name type="scientific">Eubacterium ruminantium</name>
    <dbReference type="NCBI Taxonomy" id="42322"/>
    <lineage>
        <taxon>Bacteria</taxon>
        <taxon>Bacillati</taxon>
        <taxon>Bacillota</taxon>
        <taxon>Clostridia</taxon>
        <taxon>Eubacteriales</taxon>
        <taxon>Eubacteriaceae</taxon>
        <taxon>Eubacterium</taxon>
    </lineage>
</organism>
<evidence type="ECO:0000313" key="1">
    <source>
        <dbReference type="EMBL" id="SJZ99075.1"/>
    </source>
</evidence>
<evidence type="ECO:0000313" key="2">
    <source>
        <dbReference type="Proteomes" id="UP000189857"/>
    </source>
</evidence>
<name>A0A1T4Q5L2_9FIRM</name>
<reference evidence="1 2" key="1">
    <citation type="submission" date="2017-02" db="EMBL/GenBank/DDBJ databases">
        <authorList>
            <person name="Peterson S.W."/>
        </authorList>
    </citation>
    <scope>NUCLEOTIDE SEQUENCE [LARGE SCALE GENOMIC DNA]</scope>
    <source>
        <strain evidence="1 2">ATCC 17233</strain>
    </source>
</reference>